<sequence length="116" mass="13010">MKKFGFSPCFVILLLCVVALTSVAAFEIAPTNKISKDVLQKHVSRVQEKNMSQNDVNKFESSENKNNVIVDVKKAQEGVVIHRRARPNKSSAHSLEQPFIFGLSLLMVLPLIVIQY</sequence>
<organism evidence="3 4">
    <name type="scientific">Anisodus acutangulus</name>
    <dbReference type="NCBI Taxonomy" id="402998"/>
    <lineage>
        <taxon>Eukaryota</taxon>
        <taxon>Viridiplantae</taxon>
        <taxon>Streptophyta</taxon>
        <taxon>Embryophyta</taxon>
        <taxon>Tracheophyta</taxon>
        <taxon>Spermatophyta</taxon>
        <taxon>Magnoliopsida</taxon>
        <taxon>eudicotyledons</taxon>
        <taxon>Gunneridae</taxon>
        <taxon>Pentapetalae</taxon>
        <taxon>asterids</taxon>
        <taxon>lamiids</taxon>
        <taxon>Solanales</taxon>
        <taxon>Solanaceae</taxon>
        <taxon>Solanoideae</taxon>
        <taxon>Hyoscyameae</taxon>
        <taxon>Anisodus</taxon>
    </lineage>
</organism>
<feature type="signal peptide" evidence="2">
    <location>
        <begin position="1"/>
        <end position="25"/>
    </location>
</feature>
<keyword evidence="2" id="KW-0732">Signal</keyword>
<keyword evidence="1" id="KW-0812">Transmembrane</keyword>
<evidence type="ECO:0008006" key="5">
    <source>
        <dbReference type="Google" id="ProtNLM"/>
    </source>
</evidence>
<feature type="transmembrane region" description="Helical" evidence="1">
    <location>
        <begin position="97"/>
        <end position="114"/>
    </location>
</feature>
<accession>A0A9Q1MHT6</accession>
<proteinExistence type="predicted"/>
<evidence type="ECO:0000313" key="3">
    <source>
        <dbReference type="EMBL" id="KAJ8560645.1"/>
    </source>
</evidence>
<evidence type="ECO:0000256" key="2">
    <source>
        <dbReference type="SAM" id="SignalP"/>
    </source>
</evidence>
<keyword evidence="1" id="KW-1133">Transmembrane helix</keyword>
<name>A0A9Q1MHT6_9SOLA</name>
<protein>
    <recommendedName>
        <fullName evidence="5">Transmembrane protein</fullName>
    </recommendedName>
</protein>
<dbReference type="EMBL" id="JAJAGQ010000006">
    <property type="protein sequence ID" value="KAJ8560645.1"/>
    <property type="molecule type" value="Genomic_DNA"/>
</dbReference>
<keyword evidence="4" id="KW-1185">Reference proteome</keyword>
<keyword evidence="1" id="KW-0472">Membrane</keyword>
<gene>
    <name evidence="3" type="ORF">K7X08_022505</name>
</gene>
<reference evidence="4" key="1">
    <citation type="journal article" date="2023" name="Proc. Natl. Acad. Sci. U.S.A.">
        <title>Genomic and structural basis for evolution of tropane alkaloid biosynthesis.</title>
        <authorList>
            <person name="Wanga Y.-J."/>
            <person name="Taina T."/>
            <person name="Yua J.-Y."/>
            <person name="Lia J."/>
            <person name="Xua B."/>
            <person name="Chenc J."/>
            <person name="D'Auriad J.C."/>
            <person name="Huanga J.-P."/>
            <person name="Huanga S.-X."/>
        </authorList>
    </citation>
    <scope>NUCLEOTIDE SEQUENCE [LARGE SCALE GENOMIC DNA]</scope>
    <source>
        <strain evidence="4">cv. KIB-2019</strain>
    </source>
</reference>
<evidence type="ECO:0000256" key="1">
    <source>
        <dbReference type="SAM" id="Phobius"/>
    </source>
</evidence>
<dbReference type="AlphaFoldDB" id="A0A9Q1MHT6"/>
<dbReference type="Proteomes" id="UP001152561">
    <property type="component" value="Unassembled WGS sequence"/>
</dbReference>
<evidence type="ECO:0000313" key="4">
    <source>
        <dbReference type="Proteomes" id="UP001152561"/>
    </source>
</evidence>
<comment type="caution">
    <text evidence="3">The sequence shown here is derived from an EMBL/GenBank/DDBJ whole genome shotgun (WGS) entry which is preliminary data.</text>
</comment>
<dbReference type="OrthoDB" id="10612087at2759"/>
<feature type="chain" id="PRO_5040396716" description="Transmembrane protein" evidence="2">
    <location>
        <begin position="26"/>
        <end position="116"/>
    </location>
</feature>